<reference evidence="1 2" key="1">
    <citation type="submission" date="2017-12" db="EMBL/GenBank/DDBJ databases">
        <title>Comparative genomics of Botrytis spp.</title>
        <authorList>
            <person name="Valero-Jimenez C.A."/>
            <person name="Tapia P."/>
            <person name="Veloso J."/>
            <person name="Silva-Moreno E."/>
            <person name="Staats M."/>
            <person name="Valdes J.H."/>
            <person name="Van Kan J.A.L."/>
        </authorList>
    </citation>
    <scope>NUCLEOTIDE SEQUENCE [LARGE SCALE GENOMIC DNA]</scope>
    <source>
        <strain evidence="1 2">MUCL435</strain>
    </source>
</reference>
<evidence type="ECO:0000313" key="1">
    <source>
        <dbReference type="EMBL" id="THV46654.1"/>
    </source>
</evidence>
<keyword evidence="2" id="KW-1185">Reference proteome</keyword>
<organism evidence="1 2">
    <name type="scientific">Botrytis galanthina</name>
    <dbReference type="NCBI Taxonomy" id="278940"/>
    <lineage>
        <taxon>Eukaryota</taxon>
        <taxon>Fungi</taxon>
        <taxon>Dikarya</taxon>
        <taxon>Ascomycota</taxon>
        <taxon>Pezizomycotina</taxon>
        <taxon>Leotiomycetes</taxon>
        <taxon>Helotiales</taxon>
        <taxon>Sclerotiniaceae</taxon>
        <taxon>Botrytis</taxon>
    </lineage>
</organism>
<proteinExistence type="predicted"/>
<dbReference type="AlphaFoldDB" id="A0A4S8R0L3"/>
<protein>
    <submittedName>
        <fullName evidence="1">Uncharacterized protein</fullName>
    </submittedName>
</protein>
<name>A0A4S8R0L3_9HELO</name>
<dbReference type="Proteomes" id="UP000308671">
    <property type="component" value="Unassembled WGS sequence"/>
</dbReference>
<evidence type="ECO:0000313" key="2">
    <source>
        <dbReference type="Proteomes" id="UP000308671"/>
    </source>
</evidence>
<dbReference type="OrthoDB" id="3554533at2759"/>
<dbReference type="EMBL" id="PQXL01000369">
    <property type="protein sequence ID" value="THV46654.1"/>
    <property type="molecule type" value="Genomic_DNA"/>
</dbReference>
<comment type="caution">
    <text evidence="1">The sequence shown here is derived from an EMBL/GenBank/DDBJ whole genome shotgun (WGS) entry which is preliminary data.</text>
</comment>
<accession>A0A4S8R0L3</accession>
<gene>
    <name evidence="1" type="ORF">BGAL_0369g00010</name>
</gene>
<sequence length="155" mass="17389">MDPERPTYSRCLVCRKRLTLPDTSEHGSDVPIILCLPEKSPRVPFDYEREGHNGIYLLNTFTTDNYKQLNLPSPLFLTESNFEEFCSKFPPIQNPIGLHKPDPVNGYAMPELLEPVPQVLSGVPLPSRVIVPSVALLGNVLNAALNHAYLLCRYS</sequence>